<dbReference type="Pfam" id="PF25515">
    <property type="entry name" value="Arm_PDR"/>
    <property type="match status" value="1"/>
</dbReference>
<organism evidence="4 5">
    <name type="scientific">Vitis vinifera</name>
    <name type="common">Grape</name>
    <dbReference type="NCBI Taxonomy" id="29760"/>
    <lineage>
        <taxon>Eukaryota</taxon>
        <taxon>Viridiplantae</taxon>
        <taxon>Streptophyta</taxon>
        <taxon>Embryophyta</taxon>
        <taxon>Tracheophyta</taxon>
        <taxon>Spermatophyta</taxon>
        <taxon>Magnoliopsida</taxon>
        <taxon>eudicotyledons</taxon>
        <taxon>Gunneridae</taxon>
        <taxon>Pentapetalae</taxon>
        <taxon>rosids</taxon>
        <taxon>Vitales</taxon>
        <taxon>Vitaceae</taxon>
        <taxon>Viteae</taxon>
        <taxon>Vitis</taxon>
    </lineage>
</organism>
<feature type="domain" description="Plastid division protein CDP1-like 2nd alpha solenoid" evidence="2">
    <location>
        <begin position="403"/>
        <end position="478"/>
    </location>
</feature>
<dbReference type="EMBL" id="QGNW01000722">
    <property type="protein sequence ID" value="RVW64378.1"/>
    <property type="molecule type" value="Genomic_DNA"/>
</dbReference>
<evidence type="ECO:0000313" key="4">
    <source>
        <dbReference type="EMBL" id="RVW64378.1"/>
    </source>
</evidence>
<comment type="caution">
    <text evidence="4">The sequence shown here is derived from an EMBL/GenBank/DDBJ whole genome shotgun (WGS) entry which is preliminary data.</text>
</comment>
<dbReference type="PANTHER" id="PTHR33925">
    <property type="entry name" value="PLASTID DIVISION PROTEIN CDP1, CHLOROPLASTIC-RELATED"/>
    <property type="match status" value="1"/>
</dbReference>
<evidence type="ECO:0000259" key="2">
    <source>
        <dbReference type="Pfam" id="PF23468"/>
    </source>
</evidence>
<sequence>MVGFKGRHGFHGTPPPCSLHSKTRPTAKKLKKTLQIKSQGGAPADTPGTATAFSASKWADRLLSDFQFLPPPPTTTAASDRSTELTSLRLPTRSSGARCVYSAPFLPGALISRRQILQAACETLANPRSKREYNQGLAEDEVETIITQVPWDKVPGALCVLQEAGENEIVLQIGESLLRERLPKSFKQDVVLAMALAYVDLSRDAMALSPPDFIKGCEVLERALKLLQEEGASSLAPDLQAQIDETLEEITPRCVLDLLALPLSDEYRTRREEGLQGVRNILWAVGGGGAAAVAGGFTREDFMNEAFLCMTAAEQVNLFAATPSNIPAESFEVYGVALALVAQAFVGKKPHLIQDADNLFQQLQQTKILTPGNPVSAYTPGQNSEIDFALERGLCSLLSLFWENSKDDHDNDLLPGLCKLLETWLMEVVFPRFRDTKCVQFKLGDYYDDPTVLRYLERLEGVGGSPLAAAAAIARIGAEATAVLDNVKASAIQALQKVFPVDHGNENLRREDSGINNSVPVVESEEPLQNPARDDSANMAEIPKENSSDEIYEQKLITNKIKDASVKIMCGGVVVGLMTLIGLKYLPTKNNSSILRKEVGSAMASDVTNVGMI</sequence>
<dbReference type="InterPro" id="IPR057137">
    <property type="entry name" value="CDP1-like_a_solenoid_2"/>
</dbReference>
<feature type="domain" description="Plastid division protein CDP1-like 1st alpha solenoid" evidence="3">
    <location>
        <begin position="148"/>
        <end position="294"/>
    </location>
</feature>
<gene>
    <name evidence="4" type="primary">ARC6_0</name>
    <name evidence="4" type="ORF">CK203_047039</name>
</gene>
<dbReference type="PANTHER" id="PTHR33925:SF1">
    <property type="entry name" value="PROTEIN ACCUMULATION AND REPLICATION OF CHLOROPLASTS 6, CHLOROPLASTIC"/>
    <property type="match status" value="1"/>
</dbReference>
<dbReference type="InterPro" id="IPR044685">
    <property type="entry name" value="CPD1-like"/>
</dbReference>
<dbReference type="InterPro" id="IPR058032">
    <property type="entry name" value="CDP1-like_a_solenoid_1"/>
</dbReference>
<feature type="domain" description="Plastid division protein CDP1-like 2nd alpha solenoid" evidence="2">
    <location>
        <begin position="309"/>
        <end position="398"/>
    </location>
</feature>
<feature type="region of interest" description="Disordered" evidence="1">
    <location>
        <begin position="1"/>
        <end position="23"/>
    </location>
</feature>
<evidence type="ECO:0000259" key="3">
    <source>
        <dbReference type="Pfam" id="PF25515"/>
    </source>
</evidence>
<evidence type="ECO:0000256" key="1">
    <source>
        <dbReference type="SAM" id="MobiDB-lite"/>
    </source>
</evidence>
<dbReference type="Pfam" id="PF23468">
    <property type="entry name" value="ARC6"/>
    <property type="match status" value="2"/>
</dbReference>
<reference evidence="4 5" key="1">
    <citation type="journal article" date="2018" name="PLoS Genet.">
        <title>Population sequencing reveals clonal diversity and ancestral inbreeding in the grapevine cultivar Chardonnay.</title>
        <authorList>
            <person name="Roach M.J."/>
            <person name="Johnson D.L."/>
            <person name="Bohlmann J."/>
            <person name="van Vuuren H.J."/>
            <person name="Jones S.J."/>
            <person name="Pretorius I.S."/>
            <person name="Schmidt S.A."/>
            <person name="Borneman A.R."/>
        </authorList>
    </citation>
    <scope>NUCLEOTIDE SEQUENCE [LARGE SCALE GENOMIC DNA]</scope>
    <source>
        <strain evidence="5">cv. Chardonnay</strain>
        <tissue evidence="4">Leaf</tissue>
    </source>
</reference>
<proteinExistence type="predicted"/>
<protein>
    <submittedName>
        <fullName evidence="4">Protein accumulation and replication of chloroplast 6, chloroplastic</fullName>
    </submittedName>
</protein>
<accession>A0A438FWR5</accession>
<name>A0A438FWR5_VITVI</name>
<feature type="compositionally biased region" description="Basic residues" evidence="1">
    <location>
        <begin position="1"/>
        <end position="10"/>
    </location>
</feature>
<evidence type="ECO:0000313" key="5">
    <source>
        <dbReference type="Proteomes" id="UP000288805"/>
    </source>
</evidence>
<dbReference type="AlphaFoldDB" id="A0A438FWR5"/>
<dbReference type="Proteomes" id="UP000288805">
    <property type="component" value="Unassembled WGS sequence"/>
</dbReference>